<keyword evidence="2" id="KW-0812">Transmembrane</keyword>
<feature type="region of interest" description="Disordered" evidence="1">
    <location>
        <begin position="156"/>
        <end position="185"/>
    </location>
</feature>
<proteinExistence type="predicted"/>
<sequence>MPSITRDDLRRTFDEGVTLMRRETPKIGGSVGGFVALVVCLVVVIIAACCAVVYLLRSRPSSEDPGIRRYRANSSSTFVYKPASSPSEPMPRFSKLRALLPWSSTPPHPAESSKSATGRKGWVRAQSGDGWAFGSDTSVETRQHCKKDLAQVSVQPASLSYSPAPQHESVVTPPPMSRLNSSSSVRFDLSSSPPYLELPLSSPQLSISTLSVQPDVSFTMPSPLPPVARSISPDILPAVDELSSTSPPSSEDDHPDRRKFSTHSGMSMLTLEGGTKFIESL</sequence>
<feature type="transmembrane region" description="Helical" evidence="2">
    <location>
        <begin position="31"/>
        <end position="56"/>
    </location>
</feature>
<dbReference type="Proteomes" id="UP001556367">
    <property type="component" value="Unassembled WGS sequence"/>
</dbReference>
<evidence type="ECO:0008006" key="5">
    <source>
        <dbReference type="Google" id="ProtNLM"/>
    </source>
</evidence>
<name>A0ABR3IWH0_9AGAR</name>
<feature type="region of interest" description="Disordered" evidence="1">
    <location>
        <begin position="229"/>
        <end position="281"/>
    </location>
</feature>
<evidence type="ECO:0000256" key="2">
    <source>
        <dbReference type="SAM" id="Phobius"/>
    </source>
</evidence>
<protein>
    <recommendedName>
        <fullName evidence="5">Transmembrane protein</fullName>
    </recommendedName>
</protein>
<comment type="caution">
    <text evidence="3">The sequence shown here is derived from an EMBL/GenBank/DDBJ whole genome shotgun (WGS) entry which is preliminary data.</text>
</comment>
<evidence type="ECO:0000313" key="4">
    <source>
        <dbReference type="Proteomes" id="UP001556367"/>
    </source>
</evidence>
<keyword evidence="4" id="KW-1185">Reference proteome</keyword>
<keyword evidence="2" id="KW-0472">Membrane</keyword>
<evidence type="ECO:0000313" key="3">
    <source>
        <dbReference type="EMBL" id="KAL0947647.1"/>
    </source>
</evidence>
<accession>A0ABR3IWH0</accession>
<gene>
    <name evidence="3" type="ORF">HGRIS_013734</name>
</gene>
<evidence type="ECO:0000256" key="1">
    <source>
        <dbReference type="SAM" id="MobiDB-lite"/>
    </source>
</evidence>
<dbReference type="EMBL" id="JASNQZ010000015">
    <property type="protein sequence ID" value="KAL0947647.1"/>
    <property type="molecule type" value="Genomic_DNA"/>
</dbReference>
<reference evidence="4" key="1">
    <citation type="submission" date="2024-06" db="EMBL/GenBank/DDBJ databases">
        <title>Multi-omics analyses provide insights into the biosynthesis of the anticancer antibiotic pleurotin in Hohenbuehelia grisea.</title>
        <authorList>
            <person name="Weaver J.A."/>
            <person name="Alberti F."/>
        </authorList>
    </citation>
    <scope>NUCLEOTIDE SEQUENCE [LARGE SCALE GENOMIC DNA]</scope>
    <source>
        <strain evidence="4">T-177</strain>
    </source>
</reference>
<organism evidence="3 4">
    <name type="scientific">Hohenbuehelia grisea</name>
    <dbReference type="NCBI Taxonomy" id="104357"/>
    <lineage>
        <taxon>Eukaryota</taxon>
        <taxon>Fungi</taxon>
        <taxon>Dikarya</taxon>
        <taxon>Basidiomycota</taxon>
        <taxon>Agaricomycotina</taxon>
        <taxon>Agaricomycetes</taxon>
        <taxon>Agaricomycetidae</taxon>
        <taxon>Agaricales</taxon>
        <taxon>Pleurotineae</taxon>
        <taxon>Pleurotaceae</taxon>
        <taxon>Hohenbuehelia</taxon>
    </lineage>
</organism>
<keyword evidence="2" id="KW-1133">Transmembrane helix</keyword>